<dbReference type="PANTHER" id="PTHR11905:SF249">
    <property type="entry name" value="SOL NARAE, ISOFORM C"/>
    <property type="match status" value="1"/>
</dbReference>
<dbReference type="Proteomes" id="UP000826195">
    <property type="component" value="Unassembled WGS sequence"/>
</dbReference>
<dbReference type="GO" id="GO:0046872">
    <property type="term" value="F:metal ion binding"/>
    <property type="evidence" value="ECO:0007669"/>
    <property type="project" value="UniProtKB-KW"/>
</dbReference>
<dbReference type="InterPro" id="IPR001590">
    <property type="entry name" value="Peptidase_M12B"/>
</dbReference>
<name>A0AAV7HU66_COTGL</name>
<dbReference type="PROSITE" id="PS50215">
    <property type="entry name" value="ADAM_MEPRO"/>
    <property type="match status" value="1"/>
</dbReference>
<protein>
    <recommendedName>
        <fullName evidence="3">Peptidase M12B domain-containing protein</fullName>
    </recommendedName>
</protein>
<dbReference type="GO" id="GO:0006509">
    <property type="term" value="P:membrane protein ectodomain proteolysis"/>
    <property type="evidence" value="ECO:0007669"/>
    <property type="project" value="TreeGrafter"/>
</dbReference>
<organism evidence="4 5">
    <name type="scientific">Cotesia glomerata</name>
    <name type="common">Lepidopteran parasitic wasp</name>
    <name type="synonym">Apanteles glomeratus</name>
    <dbReference type="NCBI Taxonomy" id="32391"/>
    <lineage>
        <taxon>Eukaryota</taxon>
        <taxon>Metazoa</taxon>
        <taxon>Ecdysozoa</taxon>
        <taxon>Arthropoda</taxon>
        <taxon>Hexapoda</taxon>
        <taxon>Insecta</taxon>
        <taxon>Pterygota</taxon>
        <taxon>Neoptera</taxon>
        <taxon>Endopterygota</taxon>
        <taxon>Hymenoptera</taxon>
        <taxon>Apocrita</taxon>
        <taxon>Ichneumonoidea</taxon>
        <taxon>Braconidae</taxon>
        <taxon>Microgastrinae</taxon>
        <taxon>Cotesia</taxon>
    </lineage>
</organism>
<reference evidence="4 5" key="1">
    <citation type="journal article" date="2021" name="J. Hered.">
        <title>A chromosome-level genome assembly of the parasitoid wasp, Cotesia glomerata (Hymenoptera: Braconidae).</title>
        <authorList>
            <person name="Pinto B.J."/>
            <person name="Weis J.J."/>
            <person name="Gamble T."/>
            <person name="Ode P.J."/>
            <person name="Paul R."/>
            <person name="Zaspel J.M."/>
        </authorList>
    </citation>
    <scope>NUCLEOTIDE SEQUENCE [LARGE SCALE GENOMIC DNA]</scope>
    <source>
        <strain evidence="4">CgM1</strain>
    </source>
</reference>
<feature type="binding site" evidence="1">
    <location>
        <position position="297"/>
    </location>
    <ligand>
        <name>Zn(2+)</name>
        <dbReference type="ChEBI" id="CHEBI:29105"/>
        <note>catalytic</note>
    </ligand>
</feature>
<keyword evidence="2" id="KW-0732">Signal</keyword>
<feature type="binding site" evidence="1">
    <location>
        <position position="287"/>
    </location>
    <ligand>
        <name>Zn(2+)</name>
        <dbReference type="ChEBI" id="CHEBI:29105"/>
        <note>catalytic</note>
    </ligand>
</feature>
<keyword evidence="1" id="KW-0479">Metal-binding</keyword>
<proteinExistence type="predicted"/>
<feature type="active site" evidence="1">
    <location>
        <position position="288"/>
    </location>
</feature>
<feature type="binding site" evidence="1">
    <location>
        <position position="291"/>
    </location>
    <ligand>
        <name>Zn(2+)</name>
        <dbReference type="ChEBI" id="CHEBI:29105"/>
        <note>catalytic</note>
    </ligand>
</feature>
<evidence type="ECO:0000259" key="3">
    <source>
        <dbReference type="PROSITE" id="PS50215"/>
    </source>
</evidence>
<dbReference type="SUPFAM" id="SSF55486">
    <property type="entry name" value="Metalloproteases ('zincins'), catalytic domain"/>
    <property type="match status" value="1"/>
</dbReference>
<feature type="signal peptide" evidence="2">
    <location>
        <begin position="1"/>
        <end position="16"/>
    </location>
</feature>
<dbReference type="EMBL" id="JAHXZJ010002982">
    <property type="protein sequence ID" value="KAH0534273.1"/>
    <property type="molecule type" value="Genomic_DNA"/>
</dbReference>
<evidence type="ECO:0000256" key="1">
    <source>
        <dbReference type="PROSITE-ProRule" id="PRU00276"/>
    </source>
</evidence>
<dbReference type="GO" id="GO:0004222">
    <property type="term" value="F:metalloendopeptidase activity"/>
    <property type="evidence" value="ECO:0007669"/>
    <property type="project" value="InterPro"/>
</dbReference>
<comment type="caution">
    <text evidence="1">Lacks conserved residue(s) required for the propagation of feature annotation.</text>
</comment>
<keyword evidence="1" id="KW-0862">Zinc</keyword>
<dbReference type="InterPro" id="IPR024079">
    <property type="entry name" value="MetalloPept_cat_dom_sf"/>
</dbReference>
<comment type="caution">
    <text evidence="4">The sequence shown here is derived from an EMBL/GenBank/DDBJ whole genome shotgun (WGS) entry which is preliminary data.</text>
</comment>
<gene>
    <name evidence="4" type="ORF">KQX54_002414</name>
</gene>
<evidence type="ECO:0000313" key="4">
    <source>
        <dbReference type="EMBL" id="KAH0534273.1"/>
    </source>
</evidence>
<feature type="domain" description="Peptidase M12B" evidence="3">
    <location>
        <begin position="128"/>
        <end position="344"/>
    </location>
</feature>
<dbReference type="Pfam" id="PF13688">
    <property type="entry name" value="Reprolysin_5"/>
    <property type="match status" value="1"/>
</dbReference>
<dbReference type="AlphaFoldDB" id="A0AAV7HU66"/>
<sequence length="349" mass="39820">MKLLILSGLFIAEVTSLLVDSNTPVHLLKTTNTGLIKDTKLGLFDRRTISKFLNSYQTLPSNSIEEPAEISNYCNVKYNRVGKILSQVNSELSEEEDSFGIWETLESWLGYEPTERPVRQHTPTPDVIYPEILVIVDYEIYASFDTLNELISRLYTFWEGVDQLYAPLTNPQFKLSIAGVLVATDPDVFEFLRTSSRFLFWSSGIDYEDTKYSMDSWLYRYRSTFSPDDYDVFIIITPSKDSTLFSSTIGLATLGGACNIDDWSQKISRGGLIYETPNFKDTLTAAHELGHLFGLRHDESVGCGNNNIMAAINKRYNTEWSSCSQEDLRRYLSNYEPTCLYNKPKSLKM</sequence>
<accession>A0AAV7HU66</accession>
<dbReference type="Gene3D" id="3.40.390.10">
    <property type="entry name" value="Collagenase (Catalytic Domain)"/>
    <property type="match status" value="1"/>
</dbReference>
<dbReference type="PANTHER" id="PTHR11905">
    <property type="entry name" value="ADAM A DISINTEGRIN AND METALLOPROTEASE DOMAIN"/>
    <property type="match status" value="1"/>
</dbReference>
<evidence type="ECO:0000256" key="2">
    <source>
        <dbReference type="SAM" id="SignalP"/>
    </source>
</evidence>
<keyword evidence="5" id="KW-1185">Reference proteome</keyword>
<feature type="chain" id="PRO_5043865864" description="Peptidase M12B domain-containing protein" evidence="2">
    <location>
        <begin position="17"/>
        <end position="349"/>
    </location>
</feature>
<evidence type="ECO:0000313" key="5">
    <source>
        <dbReference type="Proteomes" id="UP000826195"/>
    </source>
</evidence>